<comment type="caution">
    <text evidence="2">The sequence shown here is derived from an EMBL/GenBank/DDBJ whole genome shotgun (WGS) entry which is preliminary data.</text>
</comment>
<keyword evidence="3" id="KW-1185">Reference proteome</keyword>
<name>A0A2P8G0C6_9BACT</name>
<feature type="compositionally biased region" description="Basic and acidic residues" evidence="1">
    <location>
        <begin position="53"/>
        <end position="78"/>
    </location>
</feature>
<dbReference type="AlphaFoldDB" id="A0A2P8G0C6"/>
<evidence type="ECO:0000313" key="3">
    <source>
        <dbReference type="Proteomes" id="UP000241964"/>
    </source>
</evidence>
<accession>A0A2P8G0C6</accession>
<feature type="region of interest" description="Disordered" evidence="1">
    <location>
        <begin position="259"/>
        <end position="285"/>
    </location>
</feature>
<evidence type="ECO:0000313" key="2">
    <source>
        <dbReference type="EMBL" id="PSL27421.1"/>
    </source>
</evidence>
<feature type="region of interest" description="Disordered" evidence="1">
    <location>
        <begin position="1"/>
        <end position="25"/>
    </location>
</feature>
<dbReference type="EMBL" id="PYAS01000008">
    <property type="protein sequence ID" value="PSL27421.1"/>
    <property type="molecule type" value="Genomic_DNA"/>
</dbReference>
<feature type="compositionally biased region" description="Basic and acidic residues" evidence="1">
    <location>
        <begin position="269"/>
        <end position="285"/>
    </location>
</feature>
<dbReference type="Proteomes" id="UP000241964">
    <property type="component" value="Unassembled WGS sequence"/>
</dbReference>
<dbReference type="RefSeq" id="WP_106596813.1">
    <property type="nucleotide sequence ID" value="NZ_PYAS01000008.1"/>
</dbReference>
<gene>
    <name evidence="2" type="ORF">CLV60_108279</name>
</gene>
<evidence type="ECO:0000256" key="1">
    <source>
        <dbReference type="SAM" id="MobiDB-lite"/>
    </source>
</evidence>
<feature type="region of interest" description="Disordered" evidence="1">
    <location>
        <begin position="48"/>
        <end position="141"/>
    </location>
</feature>
<protein>
    <submittedName>
        <fullName evidence="2">Uncharacterized protein</fullName>
    </submittedName>
</protein>
<sequence length="285" mass="29368">MANTYTEESKPGSAQPESGKGGTKAAAVALGGTAGLAGAAFLASQYLNDESDVDKTAVTDVPKVEEPKPAPDNSKADTDVSVDPVKNETTGPKLGDNHPAGPGGGHDDSGNGGGGQEGPSFDEAFAEARADHGGGGGHFTWRGDVYNTYTVEEWADMSPGEKRDFLAGVLHGTPSGLSHDDDLISIDSPEDDEVAEPVAEIGEGSSPDAGVIEIDGSQAEVEVLDEETRSDAEEVYVTSVAESEDVLLVEADDNADIALEDTTDGPNAEGHDFLDLNHSDGNDWA</sequence>
<proteinExistence type="predicted"/>
<dbReference type="OrthoDB" id="919615at2"/>
<reference evidence="2 3" key="1">
    <citation type="submission" date="2018-03" db="EMBL/GenBank/DDBJ databases">
        <title>Genomic Encyclopedia of Archaeal and Bacterial Type Strains, Phase II (KMG-II): from individual species to whole genera.</title>
        <authorList>
            <person name="Goeker M."/>
        </authorList>
    </citation>
    <scope>NUCLEOTIDE SEQUENCE [LARGE SCALE GENOMIC DNA]</scope>
    <source>
        <strain evidence="2 3">DSM 29057</strain>
    </source>
</reference>
<organism evidence="2 3">
    <name type="scientific">Dyadobacter jiangsuensis</name>
    <dbReference type="NCBI Taxonomy" id="1591085"/>
    <lineage>
        <taxon>Bacteria</taxon>
        <taxon>Pseudomonadati</taxon>
        <taxon>Bacteroidota</taxon>
        <taxon>Cytophagia</taxon>
        <taxon>Cytophagales</taxon>
        <taxon>Spirosomataceae</taxon>
        <taxon>Dyadobacter</taxon>
    </lineage>
</organism>